<name>A0A7S2MPR8_9STRA</name>
<accession>A0A7S2MPR8</accession>
<dbReference type="EMBL" id="HBGV01010613">
    <property type="protein sequence ID" value="CAD9495447.1"/>
    <property type="molecule type" value="Transcribed_RNA"/>
</dbReference>
<sequence>MVWGNKQSNENENEDPPYETDGDSASGDEVDEDEEEEERGWDEGGPSHCGYSEMVHNTLMSVGKSVHNVVGDPSESMEKRMKGIGNWFQEASYAVRDCTRGDADLADDASVAVRDVFLGGGENEQNNASTGARA</sequence>
<gene>
    <name evidence="2" type="ORF">HTAM1171_LOCUS6538</name>
</gene>
<dbReference type="AlphaFoldDB" id="A0A7S2MPR8"/>
<protein>
    <submittedName>
        <fullName evidence="2">Uncharacterized protein</fullName>
    </submittedName>
</protein>
<proteinExistence type="predicted"/>
<evidence type="ECO:0000256" key="1">
    <source>
        <dbReference type="SAM" id="MobiDB-lite"/>
    </source>
</evidence>
<feature type="compositionally biased region" description="Polar residues" evidence="1">
    <location>
        <begin position="1"/>
        <end position="10"/>
    </location>
</feature>
<evidence type="ECO:0000313" key="2">
    <source>
        <dbReference type="EMBL" id="CAD9495447.1"/>
    </source>
</evidence>
<feature type="compositionally biased region" description="Acidic residues" evidence="1">
    <location>
        <begin position="11"/>
        <end position="40"/>
    </location>
</feature>
<organism evidence="2">
    <name type="scientific">Helicotheca tamesis</name>
    <dbReference type="NCBI Taxonomy" id="374047"/>
    <lineage>
        <taxon>Eukaryota</taxon>
        <taxon>Sar</taxon>
        <taxon>Stramenopiles</taxon>
        <taxon>Ochrophyta</taxon>
        <taxon>Bacillariophyta</taxon>
        <taxon>Mediophyceae</taxon>
        <taxon>Lithodesmiophycidae</taxon>
        <taxon>Lithodesmiales</taxon>
        <taxon>Lithodesmiaceae</taxon>
        <taxon>Helicotheca</taxon>
    </lineage>
</organism>
<feature type="region of interest" description="Disordered" evidence="1">
    <location>
        <begin position="1"/>
        <end position="51"/>
    </location>
</feature>
<reference evidence="2" key="1">
    <citation type="submission" date="2021-01" db="EMBL/GenBank/DDBJ databases">
        <authorList>
            <person name="Corre E."/>
            <person name="Pelletier E."/>
            <person name="Niang G."/>
            <person name="Scheremetjew M."/>
            <person name="Finn R."/>
            <person name="Kale V."/>
            <person name="Holt S."/>
            <person name="Cochrane G."/>
            <person name="Meng A."/>
            <person name="Brown T."/>
            <person name="Cohen L."/>
        </authorList>
    </citation>
    <scope>NUCLEOTIDE SEQUENCE</scope>
    <source>
        <strain evidence="2">CCMP826</strain>
    </source>
</reference>